<gene>
    <name evidence="2" type="ORF">BSU04_24150</name>
</gene>
<feature type="chain" id="PRO_5012172241" evidence="1">
    <location>
        <begin position="20"/>
        <end position="60"/>
    </location>
</feature>
<name>A0A226WZI1_CABSO</name>
<evidence type="ECO:0000313" key="2">
    <source>
        <dbReference type="EMBL" id="OXC76008.1"/>
    </source>
</evidence>
<evidence type="ECO:0000256" key="1">
    <source>
        <dbReference type="SAM" id="SignalP"/>
    </source>
</evidence>
<organism evidence="2 3">
    <name type="scientific">Caballeronia sordidicola</name>
    <name type="common">Burkholderia sordidicola</name>
    <dbReference type="NCBI Taxonomy" id="196367"/>
    <lineage>
        <taxon>Bacteria</taxon>
        <taxon>Pseudomonadati</taxon>
        <taxon>Pseudomonadota</taxon>
        <taxon>Betaproteobacteria</taxon>
        <taxon>Burkholderiales</taxon>
        <taxon>Burkholderiaceae</taxon>
        <taxon>Caballeronia</taxon>
    </lineage>
</organism>
<dbReference type="Proteomes" id="UP000214720">
    <property type="component" value="Unassembled WGS sequence"/>
</dbReference>
<accession>A0A226WZI1</accession>
<reference evidence="3" key="1">
    <citation type="submission" date="2017-01" db="EMBL/GenBank/DDBJ databases">
        <title>Genome Analysis of Deinococcus marmoris KOPRI26562.</title>
        <authorList>
            <person name="Kim J.H."/>
            <person name="Oh H.-M."/>
        </authorList>
    </citation>
    <scope>NUCLEOTIDE SEQUENCE [LARGE SCALE GENOMIC DNA]</scope>
    <source>
        <strain evidence="3">PAMC 26633</strain>
    </source>
</reference>
<dbReference type="AlphaFoldDB" id="A0A226WZI1"/>
<sequence length="60" mass="6233">MVYLHTALALSVAASSATGASNPSSMLAISHPYGRLIPMAMNGWIGRLSPVATGLQLEIH</sequence>
<comment type="caution">
    <text evidence="2">The sequence shown here is derived from an EMBL/GenBank/DDBJ whole genome shotgun (WGS) entry which is preliminary data.</text>
</comment>
<dbReference type="EMBL" id="MTHB01000158">
    <property type="protein sequence ID" value="OXC76008.1"/>
    <property type="molecule type" value="Genomic_DNA"/>
</dbReference>
<protein>
    <submittedName>
        <fullName evidence="2">Uncharacterized protein</fullName>
    </submittedName>
</protein>
<evidence type="ECO:0000313" key="3">
    <source>
        <dbReference type="Proteomes" id="UP000214720"/>
    </source>
</evidence>
<keyword evidence="1" id="KW-0732">Signal</keyword>
<proteinExistence type="predicted"/>
<feature type="signal peptide" evidence="1">
    <location>
        <begin position="1"/>
        <end position="19"/>
    </location>
</feature>